<reference evidence="6 7" key="1">
    <citation type="submission" date="2016-03" db="EMBL/GenBank/DDBJ databases">
        <title>Genome sequence of Pontibacter sp. nov., of the family cytophagaceae, isolated from marine sediment of the Yellow Sea, China.</title>
        <authorList>
            <person name="Zhang G."/>
            <person name="Zhang R."/>
        </authorList>
    </citation>
    <scope>NUCLEOTIDE SEQUENCE [LARGE SCALE GENOMIC DNA]</scope>
    <source>
        <strain evidence="6 7">S10-8</strain>
    </source>
</reference>
<gene>
    <name evidence="6" type="ORF">A3841_07285</name>
</gene>
<evidence type="ECO:0000313" key="6">
    <source>
        <dbReference type="EMBL" id="OKL41817.1"/>
    </source>
</evidence>
<feature type="chain" id="PRO_5010283022" description="beta-lactamase" evidence="4">
    <location>
        <begin position="21"/>
        <end position="304"/>
    </location>
</feature>
<dbReference type="GO" id="GO:0030655">
    <property type="term" value="P:beta-lactam antibiotic catabolic process"/>
    <property type="evidence" value="ECO:0007669"/>
    <property type="project" value="InterPro"/>
</dbReference>
<feature type="domain" description="Beta-lactamase class A catalytic" evidence="5">
    <location>
        <begin position="48"/>
        <end position="261"/>
    </location>
</feature>
<dbReference type="GO" id="GO:0046677">
    <property type="term" value="P:response to antibiotic"/>
    <property type="evidence" value="ECO:0007669"/>
    <property type="project" value="InterPro"/>
</dbReference>
<evidence type="ECO:0000256" key="1">
    <source>
        <dbReference type="ARBA" id="ARBA00001526"/>
    </source>
</evidence>
<dbReference type="STRING" id="1797110.A3841_07285"/>
<dbReference type="EC" id="3.5.2.6" evidence="3"/>
<name>A0A1Q5PHW7_9BACT</name>
<dbReference type="Gene3D" id="3.40.710.10">
    <property type="entry name" value="DD-peptidase/beta-lactamase superfamily"/>
    <property type="match status" value="1"/>
</dbReference>
<dbReference type="AlphaFoldDB" id="A0A1Q5PHW7"/>
<dbReference type="Proteomes" id="UP000186551">
    <property type="component" value="Unassembled WGS sequence"/>
</dbReference>
<dbReference type="SUPFAM" id="SSF56601">
    <property type="entry name" value="beta-lactamase/transpeptidase-like"/>
    <property type="match status" value="1"/>
</dbReference>
<dbReference type="PANTHER" id="PTHR35333">
    <property type="entry name" value="BETA-LACTAMASE"/>
    <property type="match status" value="1"/>
</dbReference>
<dbReference type="Pfam" id="PF13354">
    <property type="entry name" value="Beta-lactamase2"/>
    <property type="match status" value="1"/>
</dbReference>
<organism evidence="6 7">
    <name type="scientific">Pontibacter flavimaris</name>
    <dbReference type="NCBI Taxonomy" id="1797110"/>
    <lineage>
        <taxon>Bacteria</taxon>
        <taxon>Pseudomonadati</taxon>
        <taxon>Bacteroidota</taxon>
        <taxon>Cytophagia</taxon>
        <taxon>Cytophagales</taxon>
        <taxon>Hymenobacteraceae</taxon>
        <taxon>Pontibacter</taxon>
    </lineage>
</organism>
<dbReference type="OrthoDB" id="9772863at2"/>
<evidence type="ECO:0000313" key="7">
    <source>
        <dbReference type="Proteomes" id="UP000186551"/>
    </source>
</evidence>
<keyword evidence="7" id="KW-1185">Reference proteome</keyword>
<evidence type="ECO:0000259" key="5">
    <source>
        <dbReference type="Pfam" id="PF13354"/>
    </source>
</evidence>
<evidence type="ECO:0000256" key="3">
    <source>
        <dbReference type="ARBA" id="ARBA00012865"/>
    </source>
</evidence>
<dbReference type="InterPro" id="IPR012338">
    <property type="entry name" value="Beta-lactam/transpept-like"/>
</dbReference>
<keyword evidence="4" id="KW-0732">Signal</keyword>
<dbReference type="InterPro" id="IPR000871">
    <property type="entry name" value="Beta-lactam_class-A"/>
</dbReference>
<dbReference type="PANTHER" id="PTHR35333:SF3">
    <property type="entry name" value="BETA-LACTAMASE-TYPE TRANSPEPTIDASE FOLD CONTAINING PROTEIN"/>
    <property type="match status" value="1"/>
</dbReference>
<sequence>MKKFSLIGLVLLLLSINAMAQTSAHKVLRQQTEKQLHDIISRSPAVTGLVAVDLTSGDTFAFNPDVVFPQASAIKIPILMNVYQQAHEGRFSLTDIRKVSPADVVGGTGVLKDLKTMPSTSIYDLGVLMITLSDNTATNSLIDLVSMKEINAMLRGLGAKQTLVQRKMINAAASGRGEENLSTPADAARILQLLYKGEFISKATSKEIISILKRTDRQTSRLAAGIPDAVPIAFKPGVLNGVSTEWAIVLLPERPYAVAVMESYKVKGQAEETVEQLSEVLYQYFWRMGNATRYGTYVDPKLIK</sequence>
<protein>
    <recommendedName>
        <fullName evidence="3">beta-lactamase</fullName>
        <ecNumber evidence="3">3.5.2.6</ecNumber>
    </recommendedName>
</protein>
<dbReference type="RefSeq" id="WP_073850264.1">
    <property type="nucleotide sequence ID" value="NZ_LVWA01000002.1"/>
</dbReference>
<comment type="similarity">
    <text evidence="2">Belongs to the class-A beta-lactamase family.</text>
</comment>
<evidence type="ECO:0000256" key="4">
    <source>
        <dbReference type="SAM" id="SignalP"/>
    </source>
</evidence>
<dbReference type="GO" id="GO:0008800">
    <property type="term" value="F:beta-lactamase activity"/>
    <property type="evidence" value="ECO:0007669"/>
    <property type="project" value="UniProtKB-EC"/>
</dbReference>
<proteinExistence type="inferred from homology"/>
<comment type="caution">
    <text evidence="6">The sequence shown here is derived from an EMBL/GenBank/DDBJ whole genome shotgun (WGS) entry which is preliminary data.</text>
</comment>
<dbReference type="EMBL" id="LVWA01000002">
    <property type="protein sequence ID" value="OKL41817.1"/>
    <property type="molecule type" value="Genomic_DNA"/>
</dbReference>
<accession>A0A1Q5PHW7</accession>
<evidence type="ECO:0000256" key="2">
    <source>
        <dbReference type="ARBA" id="ARBA00009009"/>
    </source>
</evidence>
<feature type="signal peptide" evidence="4">
    <location>
        <begin position="1"/>
        <end position="20"/>
    </location>
</feature>
<dbReference type="InterPro" id="IPR045155">
    <property type="entry name" value="Beta-lactam_cat"/>
</dbReference>
<comment type="catalytic activity">
    <reaction evidence="1">
        <text>a beta-lactam + H2O = a substituted beta-amino acid</text>
        <dbReference type="Rhea" id="RHEA:20401"/>
        <dbReference type="ChEBI" id="CHEBI:15377"/>
        <dbReference type="ChEBI" id="CHEBI:35627"/>
        <dbReference type="ChEBI" id="CHEBI:140347"/>
        <dbReference type="EC" id="3.5.2.6"/>
    </reaction>
</comment>